<dbReference type="AlphaFoldDB" id="A0AAW1KPB8"/>
<evidence type="ECO:0000313" key="3">
    <source>
        <dbReference type="Proteomes" id="UP001458880"/>
    </source>
</evidence>
<sequence>MKKTTEVSDSSSDESDSKVVYNHESDEEDNDAECLFCSKLYSADKHGEQWVKCTNKCYQWAHEDENSTCPMCQMKKQ</sequence>
<dbReference type="EMBL" id="JASPKY010000199">
    <property type="protein sequence ID" value="KAK9721445.1"/>
    <property type="molecule type" value="Genomic_DNA"/>
</dbReference>
<reference evidence="2 3" key="1">
    <citation type="journal article" date="2024" name="BMC Genomics">
        <title>De novo assembly and annotation of Popillia japonica's genome with initial clues to its potential as an invasive pest.</title>
        <authorList>
            <person name="Cucini C."/>
            <person name="Boschi S."/>
            <person name="Funari R."/>
            <person name="Cardaioli E."/>
            <person name="Iannotti N."/>
            <person name="Marturano G."/>
            <person name="Paoli F."/>
            <person name="Bruttini M."/>
            <person name="Carapelli A."/>
            <person name="Frati F."/>
            <person name="Nardi F."/>
        </authorList>
    </citation>
    <scope>NUCLEOTIDE SEQUENCE [LARGE SCALE GENOMIC DNA]</scope>
    <source>
        <strain evidence="2">DMR45628</strain>
    </source>
</reference>
<evidence type="ECO:0000313" key="2">
    <source>
        <dbReference type="EMBL" id="KAK9721445.1"/>
    </source>
</evidence>
<feature type="compositionally biased region" description="Basic and acidic residues" evidence="1">
    <location>
        <begin position="15"/>
        <end position="24"/>
    </location>
</feature>
<dbReference type="Proteomes" id="UP001458880">
    <property type="component" value="Unassembled WGS sequence"/>
</dbReference>
<proteinExistence type="predicted"/>
<dbReference type="SUPFAM" id="SSF57850">
    <property type="entry name" value="RING/U-box"/>
    <property type="match status" value="1"/>
</dbReference>
<name>A0AAW1KPB8_POPJA</name>
<comment type="caution">
    <text evidence="2">The sequence shown here is derived from an EMBL/GenBank/DDBJ whole genome shotgun (WGS) entry which is preliminary data.</text>
</comment>
<evidence type="ECO:0000256" key="1">
    <source>
        <dbReference type="SAM" id="MobiDB-lite"/>
    </source>
</evidence>
<evidence type="ECO:0008006" key="4">
    <source>
        <dbReference type="Google" id="ProtNLM"/>
    </source>
</evidence>
<protein>
    <recommendedName>
        <fullName evidence="4">RING-type domain-containing protein</fullName>
    </recommendedName>
</protein>
<feature type="region of interest" description="Disordered" evidence="1">
    <location>
        <begin position="1"/>
        <end position="29"/>
    </location>
</feature>
<organism evidence="2 3">
    <name type="scientific">Popillia japonica</name>
    <name type="common">Japanese beetle</name>
    <dbReference type="NCBI Taxonomy" id="7064"/>
    <lineage>
        <taxon>Eukaryota</taxon>
        <taxon>Metazoa</taxon>
        <taxon>Ecdysozoa</taxon>
        <taxon>Arthropoda</taxon>
        <taxon>Hexapoda</taxon>
        <taxon>Insecta</taxon>
        <taxon>Pterygota</taxon>
        <taxon>Neoptera</taxon>
        <taxon>Endopterygota</taxon>
        <taxon>Coleoptera</taxon>
        <taxon>Polyphaga</taxon>
        <taxon>Scarabaeiformia</taxon>
        <taxon>Scarabaeidae</taxon>
        <taxon>Rutelinae</taxon>
        <taxon>Popillia</taxon>
    </lineage>
</organism>
<gene>
    <name evidence="2" type="ORF">QE152_g21566</name>
</gene>
<keyword evidence="3" id="KW-1185">Reference proteome</keyword>
<accession>A0AAW1KPB8</accession>